<dbReference type="Proteomes" id="UP000516404">
    <property type="component" value="Chromosome"/>
</dbReference>
<evidence type="ECO:0000313" key="3">
    <source>
        <dbReference type="Proteomes" id="UP000516404"/>
    </source>
</evidence>
<name>A0A7H2BD83_9MICC</name>
<dbReference type="AlphaFoldDB" id="A0A7H2BD83"/>
<dbReference type="GO" id="GO:0016740">
    <property type="term" value="F:transferase activity"/>
    <property type="evidence" value="ECO:0007669"/>
    <property type="project" value="UniProtKB-KW"/>
</dbReference>
<evidence type="ECO:0000259" key="1">
    <source>
        <dbReference type="Pfam" id="PF04230"/>
    </source>
</evidence>
<reference evidence="2 3" key="1">
    <citation type="submission" date="2020-09" db="EMBL/GenBank/DDBJ databases">
        <title>Investigation of environmental microbes.</title>
        <authorList>
            <person name="Ou Y."/>
            <person name="Kang Q."/>
        </authorList>
    </citation>
    <scope>NUCLEOTIDE SEQUENCE [LARGE SCALE GENOMIC DNA]</scope>
    <source>
        <strain evidence="2 3">KJZ-14</strain>
    </source>
</reference>
<gene>
    <name evidence="2" type="ORF">IDM49_10565</name>
</gene>
<sequence>MFSKVLGLKSASTQAQVVPESSFEGPVYLISMAGFPNYGDELIAARWLHFLAEHHPDVDVWLDVREPGTVASLLKGIHPRLHITNTLFRAIHEHVHGLNRTPAELVRDLGSPKFDVGLLELREATTIHLLGGGFVNAIWQENTLLVDAMRAAREISGARLLATGQGLMPRVPEDFHDFEYVSVRDQASADSLGIARGYDDAYLVTGVPTFSEQSYTPEESELYICIQNDALDENAHTQLISYAKAQIEKLGIPREKTFYVEAIPGDDYAGYASLREYISEDNGFIPFAHFWRSGFRFAPHQVWLTTRFHHHLVGSMHGARGIALSGKVGYYDVKHGSLADTGTRWKVPTDLTRTYSFDDLESPLPSAQQIQIKNREAQQLYTAK</sequence>
<dbReference type="InterPro" id="IPR007345">
    <property type="entry name" value="Polysacch_pyruvyl_Trfase"/>
</dbReference>
<organism evidence="2 3">
    <name type="scientific">Rothia terrae</name>
    <dbReference type="NCBI Taxonomy" id="396015"/>
    <lineage>
        <taxon>Bacteria</taxon>
        <taxon>Bacillati</taxon>
        <taxon>Actinomycetota</taxon>
        <taxon>Actinomycetes</taxon>
        <taxon>Micrococcales</taxon>
        <taxon>Micrococcaceae</taxon>
        <taxon>Rothia</taxon>
    </lineage>
</organism>
<feature type="domain" description="Polysaccharide pyruvyl transferase" evidence="1">
    <location>
        <begin position="37"/>
        <end position="325"/>
    </location>
</feature>
<dbReference type="Pfam" id="PF04230">
    <property type="entry name" value="PS_pyruv_trans"/>
    <property type="match status" value="1"/>
</dbReference>
<keyword evidence="2" id="KW-0808">Transferase</keyword>
<protein>
    <submittedName>
        <fullName evidence="2">Polysaccharide pyruvyl transferase family protein</fullName>
    </submittedName>
</protein>
<accession>A0A7H2BD83</accession>
<proteinExistence type="predicted"/>
<dbReference type="GeneID" id="96624681"/>
<dbReference type="EMBL" id="CP061539">
    <property type="protein sequence ID" value="QNV37629.1"/>
    <property type="molecule type" value="Genomic_DNA"/>
</dbReference>
<keyword evidence="3" id="KW-1185">Reference proteome</keyword>
<dbReference type="RefSeq" id="WP_190724477.1">
    <property type="nucleotide sequence ID" value="NZ_CP061539.1"/>
</dbReference>
<evidence type="ECO:0000313" key="2">
    <source>
        <dbReference type="EMBL" id="QNV37629.1"/>
    </source>
</evidence>
<dbReference type="KEGG" id="rter:IDM49_10565"/>